<keyword evidence="8" id="KW-1185">Reference proteome</keyword>
<dbReference type="Pfam" id="PF00084">
    <property type="entry name" value="Sushi"/>
    <property type="match status" value="3"/>
</dbReference>
<dbReference type="FunFam" id="2.10.70.10:FF:000060">
    <property type="entry name" value="Complement inhibitory factor H"/>
    <property type="match status" value="1"/>
</dbReference>
<evidence type="ECO:0000256" key="1">
    <source>
        <dbReference type="ARBA" id="ARBA00022659"/>
    </source>
</evidence>
<feature type="region of interest" description="Disordered" evidence="5">
    <location>
        <begin position="282"/>
        <end position="303"/>
    </location>
</feature>
<dbReference type="Gene3D" id="2.10.70.10">
    <property type="entry name" value="Complement Module, domain 1"/>
    <property type="match status" value="4"/>
</dbReference>
<evidence type="ECO:0000256" key="4">
    <source>
        <dbReference type="PROSITE-ProRule" id="PRU00302"/>
    </source>
</evidence>
<gene>
    <name evidence="7" type="ORF">U0070_009504</name>
</gene>
<dbReference type="FunFam" id="2.10.70.10:FF:000026">
    <property type="entry name" value="Complement inhibitory factor H"/>
    <property type="match status" value="1"/>
</dbReference>
<dbReference type="InterPro" id="IPR035976">
    <property type="entry name" value="Sushi/SCR/CCP_sf"/>
</dbReference>
<dbReference type="Proteomes" id="UP001488838">
    <property type="component" value="Unassembled WGS sequence"/>
</dbReference>
<keyword evidence="1 4" id="KW-0768">Sushi</keyword>
<dbReference type="PROSITE" id="PS50923">
    <property type="entry name" value="SUSHI"/>
    <property type="match status" value="2"/>
</dbReference>
<comment type="caution">
    <text evidence="4">Lacks conserved residue(s) required for the propagation of feature annotation.</text>
</comment>
<keyword evidence="2" id="KW-0732">Signal</keyword>
<dbReference type="CDD" id="cd00033">
    <property type="entry name" value="CCP"/>
    <property type="match status" value="2"/>
</dbReference>
<dbReference type="FunFam" id="2.10.70.10:FF:000041">
    <property type="entry name" value="Complement factor H"/>
    <property type="match status" value="1"/>
</dbReference>
<feature type="domain" description="Sushi" evidence="6">
    <location>
        <begin position="122"/>
        <end position="180"/>
    </location>
</feature>
<evidence type="ECO:0000259" key="6">
    <source>
        <dbReference type="PROSITE" id="PS50923"/>
    </source>
</evidence>
<dbReference type="SMART" id="SM00032">
    <property type="entry name" value="CCP"/>
    <property type="match status" value="3"/>
</dbReference>
<evidence type="ECO:0000256" key="5">
    <source>
        <dbReference type="SAM" id="MobiDB-lite"/>
    </source>
</evidence>
<dbReference type="AlphaFoldDB" id="A0AAW0I8K9"/>
<dbReference type="GO" id="GO:0006956">
    <property type="term" value="P:complement activation"/>
    <property type="evidence" value="ECO:0007669"/>
    <property type="project" value="TreeGrafter"/>
</dbReference>
<dbReference type="PANTHER" id="PTHR45785">
    <property type="entry name" value="COMPLEMENT FACTOR H-RELATED"/>
    <property type="match status" value="1"/>
</dbReference>
<dbReference type="PANTHER" id="PTHR45785:SF7">
    <property type="entry name" value="COMPLEMENT FACTOR H"/>
    <property type="match status" value="1"/>
</dbReference>
<dbReference type="InterPro" id="IPR000436">
    <property type="entry name" value="Sushi_SCR_CCP_dom"/>
</dbReference>
<feature type="non-terminal residue" evidence="7">
    <location>
        <position position="433"/>
    </location>
</feature>
<evidence type="ECO:0000256" key="3">
    <source>
        <dbReference type="ARBA" id="ARBA00023157"/>
    </source>
</evidence>
<feature type="domain" description="Sushi" evidence="6">
    <location>
        <begin position="1"/>
        <end position="60"/>
    </location>
</feature>
<feature type="non-terminal residue" evidence="7">
    <location>
        <position position="1"/>
    </location>
</feature>
<dbReference type="InterPro" id="IPR051503">
    <property type="entry name" value="ComplSys_Reg/VirEntry_Med"/>
</dbReference>
<reference evidence="7 8" key="1">
    <citation type="journal article" date="2023" name="bioRxiv">
        <title>Conserved and derived expression patterns and positive selection on dental genes reveal complex evolutionary context of ever-growing rodent molars.</title>
        <authorList>
            <person name="Calamari Z.T."/>
            <person name="Song A."/>
            <person name="Cohen E."/>
            <person name="Akter M."/>
            <person name="Roy R.D."/>
            <person name="Hallikas O."/>
            <person name="Christensen M.M."/>
            <person name="Li P."/>
            <person name="Marangoni P."/>
            <person name="Jernvall J."/>
            <person name="Klein O.D."/>
        </authorList>
    </citation>
    <scope>NUCLEOTIDE SEQUENCE [LARGE SCALE GENOMIC DNA]</scope>
    <source>
        <strain evidence="7">V071</strain>
    </source>
</reference>
<feature type="disulfide bond" evidence="4">
    <location>
        <begin position="124"/>
        <end position="167"/>
    </location>
</feature>
<keyword evidence="3 4" id="KW-1015">Disulfide bond</keyword>
<evidence type="ECO:0000313" key="7">
    <source>
        <dbReference type="EMBL" id="KAK7810799.1"/>
    </source>
</evidence>
<proteinExistence type="predicted"/>
<name>A0AAW0I8K9_MYOGA</name>
<dbReference type="GO" id="GO:0005615">
    <property type="term" value="C:extracellular space"/>
    <property type="evidence" value="ECO:0007669"/>
    <property type="project" value="TreeGrafter"/>
</dbReference>
<comment type="caution">
    <text evidence="7">The sequence shown here is derived from an EMBL/GenBank/DDBJ whole genome shotgun (WGS) entry which is preliminary data.</text>
</comment>
<dbReference type="EMBL" id="JBBHLL010000187">
    <property type="protein sequence ID" value="KAK7810799.1"/>
    <property type="molecule type" value="Genomic_DNA"/>
</dbReference>
<protein>
    <recommendedName>
        <fullName evidence="6">Sushi domain-containing protein</fullName>
    </recommendedName>
</protein>
<organism evidence="7 8">
    <name type="scientific">Myodes glareolus</name>
    <name type="common">Bank vole</name>
    <name type="synonym">Clethrionomys glareolus</name>
    <dbReference type="NCBI Taxonomy" id="447135"/>
    <lineage>
        <taxon>Eukaryota</taxon>
        <taxon>Metazoa</taxon>
        <taxon>Chordata</taxon>
        <taxon>Craniata</taxon>
        <taxon>Vertebrata</taxon>
        <taxon>Euteleostomi</taxon>
        <taxon>Mammalia</taxon>
        <taxon>Eutheria</taxon>
        <taxon>Euarchontoglires</taxon>
        <taxon>Glires</taxon>
        <taxon>Rodentia</taxon>
        <taxon>Myomorpha</taxon>
        <taxon>Muroidea</taxon>
        <taxon>Cricetidae</taxon>
        <taxon>Arvicolinae</taxon>
        <taxon>Myodes</taxon>
    </lineage>
</organism>
<accession>A0AAW0I8K9</accession>
<dbReference type="SUPFAM" id="SSF57535">
    <property type="entry name" value="Complement control module/SCR domain"/>
    <property type="match status" value="4"/>
</dbReference>
<feature type="compositionally biased region" description="Basic and acidic residues" evidence="5">
    <location>
        <begin position="290"/>
        <end position="301"/>
    </location>
</feature>
<evidence type="ECO:0000313" key="8">
    <source>
        <dbReference type="Proteomes" id="UP001488838"/>
    </source>
</evidence>
<dbReference type="GO" id="GO:0001851">
    <property type="term" value="F:complement component C3b binding"/>
    <property type="evidence" value="ECO:0007669"/>
    <property type="project" value="TreeGrafter"/>
</dbReference>
<sequence length="433" mass="49263">ICSKNIELENGFLSETHYIYSLNKTTQYRCKPGYVTSTGKMSGSITCLQNGWSPQPSCIKSCDRPVFENAGTENNSTLFKLNDELDYECHIGYVNKHNRTRDSIICNDDGWSDVPSCYDSTKTCGPPPPIDNGDITSFPLPVYAPLSSVEYQCQSLYQLQGNKKITCRDGEWSEKPKCLDPCIVSEEIMKKHNIIFRRKEKQKRYYKSGEMQEFKCKSGYHRATSQRLQTFCIEGHINYPTCTKSQGDAGPNKGEVLTCSAFQNQLQRQVMVHNGLLPPPAGQQWSDSQGFRERRSDDDITPRTAGCLKTAEKTILQEDTGQPPHSFLLWFYILKCNHSAWTLEFCTILSHQRHNHFLGEQHEAQTLYRSCNNTEVWDQNPDFGMESTLSHRLSSAGAWFRRRGTLRLQPRITSKMVEAAPLSAMLSQQSGDN</sequence>
<evidence type="ECO:0000256" key="2">
    <source>
        <dbReference type="ARBA" id="ARBA00022729"/>
    </source>
</evidence>